<evidence type="ECO:0000313" key="4">
    <source>
        <dbReference type="EMBL" id="GBF57633.1"/>
    </source>
</evidence>
<feature type="domain" description="NAD-dependent epimerase/dehydratase" evidence="3">
    <location>
        <begin position="8"/>
        <end position="238"/>
    </location>
</feature>
<reference evidence="4 5" key="1">
    <citation type="journal article" date="2018" name="Genome Announc.">
        <title>Draft Genome Sequence of "Candidatus Phycosocius bacilliformis," an Alphaproteobacterial Ectosymbiont of the Hydrocarbon-Producing Green Alga Botryococcus braunii.</title>
        <authorList>
            <person name="Tanabe Y."/>
            <person name="Yamaguchi H."/>
            <person name="Watanabe M.M."/>
        </authorList>
    </citation>
    <scope>NUCLEOTIDE SEQUENCE [LARGE SCALE GENOMIC DNA]</scope>
    <source>
        <strain evidence="4 5">BOTRYCO-2</strain>
    </source>
</reference>
<accession>A0A2P2E9A3</accession>
<proteinExistence type="predicted"/>
<evidence type="ECO:0000259" key="3">
    <source>
        <dbReference type="Pfam" id="PF01370"/>
    </source>
</evidence>
<dbReference type="Gene3D" id="3.90.25.10">
    <property type="entry name" value="UDP-galactose 4-epimerase, domain 1"/>
    <property type="match status" value="1"/>
</dbReference>
<dbReference type="SUPFAM" id="SSF51735">
    <property type="entry name" value="NAD(P)-binding Rossmann-fold domains"/>
    <property type="match status" value="1"/>
</dbReference>
<evidence type="ECO:0000256" key="1">
    <source>
        <dbReference type="ARBA" id="ARBA00022857"/>
    </source>
</evidence>
<evidence type="ECO:0000256" key="2">
    <source>
        <dbReference type="ARBA" id="ARBA00023277"/>
    </source>
</evidence>
<dbReference type="PANTHER" id="PTHR43103:SF3">
    <property type="entry name" value="ADP-L-GLYCERO-D-MANNO-HEPTOSE-6-EPIMERASE"/>
    <property type="match status" value="1"/>
</dbReference>
<keyword evidence="5" id="KW-1185">Reference proteome</keyword>
<dbReference type="AlphaFoldDB" id="A0A2P2E9A3"/>
<keyword evidence="4" id="KW-0413">Isomerase</keyword>
<sequence>MPVSGRKIIIIGGAGFVGSAVAHQLANDGGADVIICDQIGSVQSGKWANLPAKLADLWAPDDLMGHLDKAWREIAGVLIFADAGHDGGDGDGLLATSYHLPRRVWDYAVAKQRPIHWASSLQVYGTSAPDRRYDGPAVANFKPTTAFGRVKQAFDYFAASQGLGPDAPPRATGFRLASVYGAGEGHKGELASLPTRAIAHAQAGKTLAVWELERGQQPARDWVHVDDAATAISQLILSDHAGFFDIGTGQLTQTHQLLTACASLAGAEVKVRPILPPPGAWTQNGPAADLSWLEQTGLSCQFRQMEAGLIPA</sequence>
<dbReference type="Gene3D" id="3.40.50.720">
    <property type="entry name" value="NAD(P)-binding Rossmann-like Domain"/>
    <property type="match status" value="1"/>
</dbReference>
<dbReference type="Pfam" id="PF01370">
    <property type="entry name" value="Epimerase"/>
    <property type="match status" value="1"/>
</dbReference>
<dbReference type="RefSeq" id="WP_108984506.1">
    <property type="nucleotide sequence ID" value="NZ_BFBR01000003.1"/>
</dbReference>
<protein>
    <submittedName>
        <fullName evidence="4">ADP-L-glycero-D-manno-heptose-6-epimerase</fullName>
        <ecNumber evidence="4">5.1.3.20</ecNumber>
    </submittedName>
</protein>
<keyword evidence="1" id="KW-0521">NADP</keyword>
<dbReference type="InterPro" id="IPR001509">
    <property type="entry name" value="Epimerase_deHydtase"/>
</dbReference>
<organism evidence="4 5">
    <name type="scientific">Candidatus Phycosocius bacilliformis</name>
    <dbReference type="NCBI Taxonomy" id="1445552"/>
    <lineage>
        <taxon>Bacteria</taxon>
        <taxon>Pseudomonadati</taxon>
        <taxon>Pseudomonadota</taxon>
        <taxon>Alphaproteobacteria</taxon>
        <taxon>Caulobacterales</taxon>
        <taxon>Caulobacterales incertae sedis</taxon>
        <taxon>Candidatus Phycosocius</taxon>
    </lineage>
</organism>
<name>A0A2P2E9A3_9PROT</name>
<comment type="caution">
    <text evidence="4">The sequence shown here is derived from an EMBL/GenBank/DDBJ whole genome shotgun (WGS) entry which is preliminary data.</text>
</comment>
<dbReference type="PANTHER" id="PTHR43103">
    <property type="entry name" value="NUCLEOSIDE-DIPHOSPHATE-SUGAR EPIMERASE"/>
    <property type="match status" value="1"/>
</dbReference>
<evidence type="ECO:0000313" key="5">
    <source>
        <dbReference type="Proteomes" id="UP000245086"/>
    </source>
</evidence>
<dbReference type="OrthoDB" id="9801785at2"/>
<gene>
    <name evidence="4" type="primary">hldD</name>
    <name evidence="4" type="ORF">PbB2_01302</name>
</gene>
<dbReference type="InterPro" id="IPR036291">
    <property type="entry name" value="NAD(P)-bd_dom_sf"/>
</dbReference>
<dbReference type="Proteomes" id="UP000245086">
    <property type="component" value="Unassembled WGS sequence"/>
</dbReference>
<dbReference type="GO" id="GO:0008712">
    <property type="term" value="F:ADP-glyceromanno-heptose 6-epimerase activity"/>
    <property type="evidence" value="ECO:0007669"/>
    <property type="project" value="UniProtKB-EC"/>
</dbReference>
<dbReference type="EMBL" id="BFBR01000003">
    <property type="protein sequence ID" value="GBF57633.1"/>
    <property type="molecule type" value="Genomic_DNA"/>
</dbReference>
<dbReference type="EC" id="5.1.3.20" evidence="4"/>
<keyword evidence="2" id="KW-0119">Carbohydrate metabolism</keyword>